<name>A0AAD2DAH0_EUPCR</name>
<organism evidence="7 8">
    <name type="scientific">Euplotes crassus</name>
    <dbReference type="NCBI Taxonomy" id="5936"/>
    <lineage>
        <taxon>Eukaryota</taxon>
        <taxon>Sar</taxon>
        <taxon>Alveolata</taxon>
        <taxon>Ciliophora</taxon>
        <taxon>Intramacronucleata</taxon>
        <taxon>Spirotrichea</taxon>
        <taxon>Hypotrichia</taxon>
        <taxon>Euplotida</taxon>
        <taxon>Euplotidae</taxon>
        <taxon>Moneuplotes</taxon>
    </lineage>
</organism>
<dbReference type="SMART" id="SM01027">
    <property type="entry name" value="Beta-Casp"/>
    <property type="match status" value="1"/>
</dbReference>
<dbReference type="SUPFAM" id="SSF56281">
    <property type="entry name" value="Metallo-hydrolase/oxidoreductase"/>
    <property type="match status" value="1"/>
</dbReference>
<comment type="subcellular location">
    <subcellularLocation>
        <location evidence="1 4">Nucleus</location>
    </subcellularLocation>
</comment>
<evidence type="ECO:0000313" key="8">
    <source>
        <dbReference type="Proteomes" id="UP001295684"/>
    </source>
</evidence>
<dbReference type="PANTHER" id="PTHR45922:SF1">
    <property type="entry name" value="CLEAVAGE AND POLYADENYLATION SPECIFICITY FACTOR SUBUNIT 2"/>
    <property type="match status" value="1"/>
</dbReference>
<dbReference type="EMBL" id="CAMPGE010027978">
    <property type="protein sequence ID" value="CAI2385550.1"/>
    <property type="molecule type" value="Genomic_DNA"/>
</dbReference>
<dbReference type="InterPro" id="IPR025069">
    <property type="entry name" value="Cpsf2_C"/>
</dbReference>
<dbReference type="Proteomes" id="UP001295684">
    <property type="component" value="Unassembled WGS sequence"/>
</dbReference>
<evidence type="ECO:0000256" key="5">
    <source>
        <dbReference type="SAM" id="MobiDB-lite"/>
    </source>
</evidence>
<accession>A0AAD2DAH0</accession>
<evidence type="ECO:0000256" key="3">
    <source>
        <dbReference type="ARBA" id="ARBA00023242"/>
    </source>
</evidence>
<feature type="domain" description="Beta-Casp" evidence="6">
    <location>
        <begin position="307"/>
        <end position="427"/>
    </location>
</feature>
<evidence type="ECO:0000313" key="7">
    <source>
        <dbReference type="EMBL" id="CAI2385550.1"/>
    </source>
</evidence>
<dbReference type="GO" id="GO:0006398">
    <property type="term" value="P:mRNA 3'-end processing by stem-loop binding and cleavage"/>
    <property type="evidence" value="ECO:0007669"/>
    <property type="project" value="InterPro"/>
</dbReference>
<gene>
    <name evidence="7" type="ORF">ECRASSUSDP1_LOCUS27126</name>
</gene>
<dbReference type="InterPro" id="IPR022712">
    <property type="entry name" value="Beta_Casp"/>
</dbReference>
<keyword evidence="8" id="KW-1185">Reference proteome</keyword>
<comment type="similarity">
    <text evidence="4">Belongs to the metallo-beta-lactamase superfamily. RNA-metabolizing metallo-beta-lactamase-like family. CPSF2/YSH1 subfamily.</text>
</comment>
<dbReference type="PANTHER" id="PTHR45922">
    <property type="entry name" value="CLEAVAGE AND POLYADENYLATION SPECIFICITY FACTOR SUBUNIT 2"/>
    <property type="match status" value="1"/>
</dbReference>
<feature type="region of interest" description="Disordered" evidence="5">
    <location>
        <begin position="455"/>
        <end position="481"/>
    </location>
</feature>
<sequence length="834" mass="96064">MESIEFENILSKEYDGCTSNFLKIGQAGIMFDCGIPDEVNQEVLDTYDKYMSQVNIICLTHATFRHCGALPYLRKKYDFSKIKVYATFPVNKLSPTCMYEYYICQMNLASFEIFTIEDIDLVFEEVNPVNFKQTHHFNIKDSCFSLIALNAGYSLGGAIWEIIFNCKKLIYAIDVNDKNECITEPFLISELQDAYCLITNTYIAPSIDGKQKCSHLQSYMSKERLKYNIQKTILDHLDFEEKANAIPEGPQPPRDYNQADMDQVPISEVLMNYGLVGKDTDYDSSEYPHAGQYDAEILICCDNFSRVLEVLFFLEDYASQNRDLQKIPILYLDHMSNELLEIARSHIEWMNNHLNTTFVYIDISPINFNHIKVLSKESELQNYPNPRIVVTTTSTFLLGHSKNLLPKVLTNRNSKLIFINKQLSHNLGPNLIKGELMSYTHKKVSVEKIRQVTESVTQDADMMSDKPQEEEKIKDTPSEQLPSIEEDDEDIDLSGYNSKLFAHTDYDMFPIRNLDKDDTYHIDAYGVFKAEESEDPKNMLNNIIYHLGAGHDPGALEDKDMGFGATTLNNSVSYPEIMDHFKTYKYLHHYTDEHVSIDCKTAYIPFEGRIDKKSFQIMLSETRPKNLIVVNASQLKVERIKKFVMKNNLNINVEYVMNQNGSHAQDNPGGIHTFKINSIPKESIPISLHPVLLSSMKSGKNISIFGSRYNVQRVYGKLSSSSDVADPTPKPSLKYKANYQLSDIPPKDPELQSKEKYLFESSTLFFTDLTHRLSDLQKFLFDKGYNLQMINKKLMYEKKVEIYQDSKGDFKINGMLCQQFLQIRKLIYEHYNAV</sequence>
<keyword evidence="3 4" id="KW-0539">Nucleus</keyword>
<evidence type="ECO:0000256" key="1">
    <source>
        <dbReference type="ARBA" id="ARBA00004123"/>
    </source>
</evidence>
<dbReference type="InterPro" id="IPR001279">
    <property type="entry name" value="Metallo-B-lactamas"/>
</dbReference>
<dbReference type="Pfam" id="PF16661">
    <property type="entry name" value="Lactamase_B_6"/>
    <property type="match status" value="1"/>
</dbReference>
<dbReference type="InterPro" id="IPR027075">
    <property type="entry name" value="CPSF2"/>
</dbReference>
<protein>
    <recommendedName>
        <fullName evidence="4">Cleavage and polyadenylation specificity factor subunit 2</fullName>
    </recommendedName>
    <alternativeName>
        <fullName evidence="4">Cleavage and polyadenylation specificity factor 100 kDa subunit</fullName>
    </alternativeName>
</protein>
<dbReference type="Pfam" id="PF10996">
    <property type="entry name" value="Beta-Casp"/>
    <property type="match status" value="1"/>
</dbReference>
<comment type="caution">
    <text evidence="7">The sequence shown here is derived from an EMBL/GenBank/DDBJ whole genome shotgun (WGS) entry which is preliminary data.</text>
</comment>
<proteinExistence type="inferred from homology"/>
<evidence type="ECO:0000259" key="6">
    <source>
        <dbReference type="SMART" id="SM01027"/>
    </source>
</evidence>
<reference evidence="7" key="1">
    <citation type="submission" date="2023-07" db="EMBL/GenBank/DDBJ databases">
        <authorList>
            <consortium name="AG Swart"/>
            <person name="Singh M."/>
            <person name="Singh A."/>
            <person name="Seah K."/>
            <person name="Emmerich C."/>
        </authorList>
    </citation>
    <scope>NUCLEOTIDE SEQUENCE</scope>
    <source>
        <strain evidence="7">DP1</strain>
    </source>
</reference>
<feature type="compositionally biased region" description="Basic and acidic residues" evidence="5">
    <location>
        <begin position="463"/>
        <end position="477"/>
    </location>
</feature>
<evidence type="ECO:0000256" key="4">
    <source>
        <dbReference type="RuleBase" id="RU365006"/>
    </source>
</evidence>
<dbReference type="InterPro" id="IPR036866">
    <property type="entry name" value="RibonucZ/Hydroxyglut_hydro"/>
</dbReference>
<dbReference type="GO" id="GO:0003723">
    <property type="term" value="F:RNA binding"/>
    <property type="evidence" value="ECO:0007669"/>
    <property type="project" value="UniProtKB-KW"/>
</dbReference>
<dbReference type="Gene3D" id="3.40.50.10890">
    <property type="match status" value="1"/>
</dbReference>
<dbReference type="AlphaFoldDB" id="A0AAD2DAH0"/>
<evidence type="ECO:0000256" key="2">
    <source>
        <dbReference type="ARBA" id="ARBA00022664"/>
    </source>
</evidence>
<dbReference type="Gene3D" id="3.60.15.10">
    <property type="entry name" value="Ribonuclease Z/Hydroxyacylglutathione hydrolase-like"/>
    <property type="match status" value="1"/>
</dbReference>
<keyword evidence="4" id="KW-0694">RNA-binding</keyword>
<dbReference type="Pfam" id="PF13299">
    <property type="entry name" value="CPSF100_C"/>
    <property type="match status" value="1"/>
</dbReference>
<dbReference type="GO" id="GO:0005847">
    <property type="term" value="C:mRNA cleavage and polyadenylation specificity factor complex"/>
    <property type="evidence" value="ECO:0007669"/>
    <property type="project" value="InterPro"/>
</dbReference>
<keyword evidence="2 4" id="KW-0507">mRNA processing</keyword>